<dbReference type="Gene3D" id="3.40.50.300">
    <property type="entry name" value="P-loop containing nucleotide triphosphate hydrolases"/>
    <property type="match status" value="1"/>
</dbReference>
<dbReference type="PANTHER" id="PTHR43394:SF1">
    <property type="entry name" value="ATP-BINDING CASSETTE SUB-FAMILY B MEMBER 10, MITOCHONDRIAL"/>
    <property type="match status" value="1"/>
</dbReference>
<feature type="transmembrane region" description="Helical" evidence="7">
    <location>
        <begin position="142"/>
        <end position="162"/>
    </location>
</feature>
<feature type="domain" description="ABC transmembrane type-1" evidence="9">
    <location>
        <begin position="30"/>
        <end position="309"/>
    </location>
</feature>
<reference evidence="10 11" key="1">
    <citation type="submission" date="2024-06" db="EMBL/GenBank/DDBJ databases">
        <title>The Natural Products Discovery Center: Release of the First 8490 Sequenced Strains for Exploring Actinobacteria Biosynthetic Diversity.</title>
        <authorList>
            <person name="Kalkreuter E."/>
            <person name="Kautsar S.A."/>
            <person name="Yang D."/>
            <person name="Bader C.D."/>
            <person name="Teijaro C.N."/>
            <person name="Fluegel L."/>
            <person name="Davis C.M."/>
            <person name="Simpson J.R."/>
            <person name="Lauterbach L."/>
            <person name="Steele A.D."/>
            <person name="Gui C."/>
            <person name="Meng S."/>
            <person name="Li G."/>
            <person name="Viehrig K."/>
            <person name="Ye F."/>
            <person name="Su P."/>
            <person name="Kiefer A.F."/>
            <person name="Nichols A."/>
            <person name="Cepeda A.J."/>
            <person name="Yan W."/>
            <person name="Fan B."/>
            <person name="Jiang Y."/>
            <person name="Adhikari A."/>
            <person name="Zheng C.-J."/>
            <person name="Schuster L."/>
            <person name="Cowan T.M."/>
            <person name="Smanski M.J."/>
            <person name="Chevrette M.G."/>
            <person name="De Carvalho L.P.S."/>
            <person name="Shen B."/>
        </authorList>
    </citation>
    <scope>NUCLEOTIDE SEQUENCE [LARGE SCALE GENOMIC DNA]</scope>
    <source>
        <strain evidence="10 11">NPDC006434</strain>
    </source>
</reference>
<dbReference type="Gene3D" id="1.20.1560.10">
    <property type="entry name" value="ABC transporter type 1, transmembrane domain"/>
    <property type="match status" value="1"/>
</dbReference>
<dbReference type="Pfam" id="PF00664">
    <property type="entry name" value="ABC_membrane"/>
    <property type="match status" value="1"/>
</dbReference>
<evidence type="ECO:0000256" key="7">
    <source>
        <dbReference type="SAM" id="Phobius"/>
    </source>
</evidence>
<evidence type="ECO:0000313" key="11">
    <source>
        <dbReference type="Proteomes" id="UP001550210"/>
    </source>
</evidence>
<dbReference type="RefSeq" id="WP_355395946.1">
    <property type="nucleotide sequence ID" value="NZ_JBEXPZ010000013.1"/>
</dbReference>
<name>A0ABV2UXU1_9ACTN</name>
<sequence>MDDSLSSRVDLRRRAALLWGLARPNRNVLLTALALALASSATGLVAPLATRSVLDTLDRGDSLARPVLLLVALLVAGAVLGRAQWALLGRVAERVVHDARTTMVRRYLRAQVFPLLARPAGDLVTRVTSDSVLLRQAVSTSVITLVNGVVLVVGSLVLMAVLDLVLVLATLVAVVVVVTLFTSLMPGIARARERSQSSLGALGAELEGTLRAVRTVKAARAEGRQLARLTEHSERARAQSMVAVRRESTVWAVSWAGVQAAIIAVLALGAWRVSGGAMTVPTLIAFLLYTFGLLDPIVGMSTSLSTLQAGLAAAARIHEVDALEAEPEARGSAPGDLTGRIAALPAHAPLVELRGVTAGYGTGAEVLRGLDLAVPRRGHVALVGPSGAGKTTVFSLMLGFVLPSAGELRLADVPYARLGTDEVRRHLAYVEQETPVVPGTIRDNLLFVNPDADEAEVAAVLERVRLADTVAALPKGLDTPLRDSSLSGGQRQRVALARALLADAEVLLLDEATAQLDGLTEAAIQEAVREQARRGLVVTIAHRLSTVLDADEIVVMEAGRVAARGTHTGLLRTSGLYRALVAALKIETGDTAAAAGAAPLQR</sequence>
<dbReference type="Proteomes" id="UP001550210">
    <property type="component" value="Unassembled WGS sequence"/>
</dbReference>
<dbReference type="SUPFAM" id="SSF52540">
    <property type="entry name" value="P-loop containing nucleoside triphosphate hydrolases"/>
    <property type="match status" value="1"/>
</dbReference>
<evidence type="ECO:0000256" key="6">
    <source>
        <dbReference type="ARBA" id="ARBA00023136"/>
    </source>
</evidence>
<dbReference type="PROSITE" id="PS50929">
    <property type="entry name" value="ABC_TM1F"/>
    <property type="match status" value="1"/>
</dbReference>
<protein>
    <submittedName>
        <fullName evidence="10">ABC transporter ATP-binding protein</fullName>
    </submittedName>
</protein>
<feature type="domain" description="ABC transporter" evidence="8">
    <location>
        <begin position="351"/>
        <end position="583"/>
    </location>
</feature>
<keyword evidence="11" id="KW-1185">Reference proteome</keyword>
<dbReference type="InterPro" id="IPR017871">
    <property type="entry name" value="ABC_transporter-like_CS"/>
</dbReference>
<evidence type="ECO:0000256" key="3">
    <source>
        <dbReference type="ARBA" id="ARBA00022741"/>
    </source>
</evidence>
<evidence type="ECO:0000256" key="5">
    <source>
        <dbReference type="ARBA" id="ARBA00022989"/>
    </source>
</evidence>
<keyword evidence="3" id="KW-0547">Nucleotide-binding</keyword>
<comment type="subcellular location">
    <subcellularLocation>
        <location evidence="1">Cell membrane</location>
        <topology evidence="1">Multi-pass membrane protein</topology>
    </subcellularLocation>
</comment>
<dbReference type="PROSITE" id="PS50893">
    <property type="entry name" value="ABC_TRANSPORTER_2"/>
    <property type="match status" value="1"/>
</dbReference>
<evidence type="ECO:0000313" key="10">
    <source>
        <dbReference type="EMBL" id="MET9845239.1"/>
    </source>
</evidence>
<dbReference type="SUPFAM" id="SSF90123">
    <property type="entry name" value="ABC transporter transmembrane region"/>
    <property type="match status" value="1"/>
</dbReference>
<dbReference type="GO" id="GO:0005524">
    <property type="term" value="F:ATP binding"/>
    <property type="evidence" value="ECO:0007669"/>
    <property type="project" value="UniProtKB-KW"/>
</dbReference>
<dbReference type="SMART" id="SM00382">
    <property type="entry name" value="AAA"/>
    <property type="match status" value="1"/>
</dbReference>
<gene>
    <name evidence="10" type="ORF">ABZZ21_11780</name>
</gene>
<evidence type="ECO:0000259" key="8">
    <source>
        <dbReference type="PROSITE" id="PS50893"/>
    </source>
</evidence>
<dbReference type="InterPro" id="IPR011527">
    <property type="entry name" value="ABC1_TM_dom"/>
</dbReference>
<evidence type="ECO:0000256" key="2">
    <source>
        <dbReference type="ARBA" id="ARBA00022692"/>
    </source>
</evidence>
<keyword evidence="2 7" id="KW-0812">Transmembrane</keyword>
<accession>A0ABV2UXU1</accession>
<comment type="caution">
    <text evidence="10">The sequence shown here is derived from an EMBL/GenBank/DDBJ whole genome shotgun (WGS) entry which is preliminary data.</text>
</comment>
<proteinExistence type="predicted"/>
<feature type="transmembrane region" description="Helical" evidence="7">
    <location>
        <begin position="250"/>
        <end position="271"/>
    </location>
</feature>
<evidence type="ECO:0000256" key="4">
    <source>
        <dbReference type="ARBA" id="ARBA00022840"/>
    </source>
</evidence>
<dbReference type="EMBL" id="JBEXPZ010000013">
    <property type="protein sequence ID" value="MET9845239.1"/>
    <property type="molecule type" value="Genomic_DNA"/>
</dbReference>
<dbReference type="PROSITE" id="PS00211">
    <property type="entry name" value="ABC_TRANSPORTER_1"/>
    <property type="match status" value="1"/>
</dbReference>
<evidence type="ECO:0000256" key="1">
    <source>
        <dbReference type="ARBA" id="ARBA00004651"/>
    </source>
</evidence>
<evidence type="ECO:0000259" key="9">
    <source>
        <dbReference type="PROSITE" id="PS50929"/>
    </source>
</evidence>
<feature type="transmembrane region" description="Helical" evidence="7">
    <location>
        <begin position="168"/>
        <end position="189"/>
    </location>
</feature>
<dbReference type="InterPro" id="IPR003439">
    <property type="entry name" value="ABC_transporter-like_ATP-bd"/>
</dbReference>
<dbReference type="PANTHER" id="PTHR43394">
    <property type="entry name" value="ATP-DEPENDENT PERMEASE MDL1, MITOCHONDRIAL"/>
    <property type="match status" value="1"/>
</dbReference>
<keyword evidence="6 7" id="KW-0472">Membrane</keyword>
<dbReference type="InterPro" id="IPR039421">
    <property type="entry name" value="Type_1_exporter"/>
</dbReference>
<dbReference type="InterPro" id="IPR036640">
    <property type="entry name" value="ABC1_TM_sf"/>
</dbReference>
<keyword evidence="4 10" id="KW-0067">ATP-binding</keyword>
<feature type="transmembrane region" description="Helical" evidence="7">
    <location>
        <begin position="67"/>
        <end position="88"/>
    </location>
</feature>
<feature type="transmembrane region" description="Helical" evidence="7">
    <location>
        <begin position="277"/>
        <end position="298"/>
    </location>
</feature>
<keyword evidence="5 7" id="KW-1133">Transmembrane helix</keyword>
<dbReference type="InterPro" id="IPR027417">
    <property type="entry name" value="P-loop_NTPase"/>
</dbReference>
<dbReference type="InterPro" id="IPR003593">
    <property type="entry name" value="AAA+_ATPase"/>
</dbReference>
<dbReference type="Pfam" id="PF00005">
    <property type="entry name" value="ABC_tran"/>
    <property type="match status" value="1"/>
</dbReference>
<organism evidence="10 11">
    <name type="scientific">Streptomyces ossamyceticus</name>
    <dbReference type="NCBI Taxonomy" id="249581"/>
    <lineage>
        <taxon>Bacteria</taxon>
        <taxon>Bacillati</taxon>
        <taxon>Actinomycetota</taxon>
        <taxon>Actinomycetes</taxon>
        <taxon>Kitasatosporales</taxon>
        <taxon>Streptomycetaceae</taxon>
        <taxon>Streptomyces</taxon>
    </lineage>
</organism>